<feature type="compositionally biased region" description="Basic and acidic residues" evidence="1">
    <location>
        <begin position="61"/>
        <end position="72"/>
    </location>
</feature>
<feature type="compositionally biased region" description="Pro residues" evidence="1">
    <location>
        <begin position="83"/>
        <end position="93"/>
    </location>
</feature>
<proteinExistence type="predicted"/>
<name>A0A8T0R0E7_PANVG</name>
<feature type="region of interest" description="Disordered" evidence="1">
    <location>
        <begin position="1"/>
        <end position="162"/>
    </location>
</feature>
<gene>
    <name evidence="2" type="ORF">PVAP13_6NG211203</name>
</gene>
<dbReference type="EMBL" id="CM029048">
    <property type="protein sequence ID" value="KAG2578483.1"/>
    <property type="molecule type" value="Genomic_DNA"/>
</dbReference>
<sequence>MEPAVIHVKRRRVPREGKGAWEGRRHGRPQAPPRRSSVLSPPHPATTHCSPTPCSAMPLPREGKGVGAREGKGGAASRRHSPEPPCTRLPTPPHANTRRGKEGEEGRFGGGGGRGREAPWPRTAAHHARRGNEGKEGWRGDGGGRKVSVGRGRQAEGGRQEQ</sequence>
<evidence type="ECO:0000313" key="2">
    <source>
        <dbReference type="EMBL" id="KAG2578483.1"/>
    </source>
</evidence>
<keyword evidence="3" id="KW-1185">Reference proteome</keyword>
<dbReference type="Proteomes" id="UP000823388">
    <property type="component" value="Chromosome 6N"/>
</dbReference>
<dbReference type="AlphaFoldDB" id="A0A8T0R0E7"/>
<reference evidence="2" key="1">
    <citation type="submission" date="2020-05" db="EMBL/GenBank/DDBJ databases">
        <title>WGS assembly of Panicum virgatum.</title>
        <authorList>
            <person name="Lovell J.T."/>
            <person name="Jenkins J."/>
            <person name="Shu S."/>
            <person name="Juenger T.E."/>
            <person name="Schmutz J."/>
        </authorList>
    </citation>
    <scope>NUCLEOTIDE SEQUENCE</scope>
    <source>
        <strain evidence="2">AP13</strain>
    </source>
</reference>
<feature type="compositionally biased region" description="Basic and acidic residues" evidence="1">
    <location>
        <begin position="130"/>
        <end position="144"/>
    </location>
</feature>
<comment type="caution">
    <text evidence="2">The sequence shown here is derived from an EMBL/GenBank/DDBJ whole genome shotgun (WGS) entry which is preliminary data.</text>
</comment>
<evidence type="ECO:0000256" key="1">
    <source>
        <dbReference type="SAM" id="MobiDB-lite"/>
    </source>
</evidence>
<evidence type="ECO:0000313" key="3">
    <source>
        <dbReference type="Proteomes" id="UP000823388"/>
    </source>
</evidence>
<feature type="compositionally biased region" description="Basic and acidic residues" evidence="1">
    <location>
        <begin position="153"/>
        <end position="162"/>
    </location>
</feature>
<protein>
    <submittedName>
        <fullName evidence="2">Uncharacterized protein</fullName>
    </submittedName>
</protein>
<accession>A0A8T0R0E7</accession>
<feature type="compositionally biased region" description="Basic and acidic residues" evidence="1">
    <location>
        <begin position="14"/>
        <end position="24"/>
    </location>
</feature>
<organism evidence="2 3">
    <name type="scientific">Panicum virgatum</name>
    <name type="common">Blackwell switchgrass</name>
    <dbReference type="NCBI Taxonomy" id="38727"/>
    <lineage>
        <taxon>Eukaryota</taxon>
        <taxon>Viridiplantae</taxon>
        <taxon>Streptophyta</taxon>
        <taxon>Embryophyta</taxon>
        <taxon>Tracheophyta</taxon>
        <taxon>Spermatophyta</taxon>
        <taxon>Magnoliopsida</taxon>
        <taxon>Liliopsida</taxon>
        <taxon>Poales</taxon>
        <taxon>Poaceae</taxon>
        <taxon>PACMAD clade</taxon>
        <taxon>Panicoideae</taxon>
        <taxon>Panicodae</taxon>
        <taxon>Paniceae</taxon>
        <taxon>Panicinae</taxon>
        <taxon>Panicum</taxon>
        <taxon>Panicum sect. Hiantes</taxon>
    </lineage>
</organism>